<dbReference type="SUPFAM" id="SSF50978">
    <property type="entry name" value="WD40 repeat-like"/>
    <property type="match status" value="1"/>
</dbReference>
<accession>A0A813NCN4</accession>
<dbReference type="OrthoDB" id="6262491at2759"/>
<dbReference type="EMBL" id="CAJNOC010000236">
    <property type="protein sequence ID" value="CAF0731206.1"/>
    <property type="molecule type" value="Genomic_DNA"/>
</dbReference>
<evidence type="ECO:0000256" key="1">
    <source>
        <dbReference type="ARBA" id="ARBA00022574"/>
    </source>
</evidence>
<keyword evidence="2" id="KW-0677">Repeat</keyword>
<sequence>MSMEKEYIVHDIHSRSITALGCSPARREIFLGFEDGIVKSLEVDTGNWVQTYNEHKGWITSFLYWQSTKLLLCSSNDSVISMIGAGGNIMDRVYMGNPIYSMALNNRRREIILGVSNGIQFHKLNETKEGFSHYIDPKPSSILTEHKDIVRCLHVLDSRIYSTGYDGALVIYDCHFTGKESAVRNYKNSRAHDAGISCLSVEKDVIENTIWVFTGSFDKTIKVWTGDGKIVHKFEGFITGITGICYVPKNKTLCCVAGTSSAFIFDPKSGEDVTDFIDTFVEETNGHHNLQLLKYLTDYNIMLTTTSRRQLVVYRYNPSGCLTSLKCKQTLDSICFTSKIPILIFTGDSNGTVSKWEQKQSNQLVYLSENLLKSEFVSRESSRIQGQAKQNYQKIENNNQNSNIQSSMSSYSSNTKTDLSNIKRTNVVLKLLYVECLDYILAACEDASIYVYCFDEEAVKILKNMKYTDENIKSEEKNFKYYKEYLKSVANLNIEDFEQGVAESDEKTDDNDSVTNRVAGYVLKKILSEHTSCVTSLAIVDRLDIYPNRYLLSAGWDRRVCIWDLDRLRLFDLFRNKNVNNFEEVELASDGNILDMCYCPKLNYFAYASTDSMCYVRKFANYGSEMVLVNTLQGHLSEVNCIKWIDSKSIFITGGEDGTVRVWNDNCDQTQLINCNGAVNSICIDLLEDVLIVACHDLIKIYEMSEFHLVQTNAGHHDSIRDICFIPDRNHIVSVSWDKTIKIWKSYRKQNLLRKKKEKEENKKFETWVWDQMKLAMKNQNSFDMSAYVDELNSY</sequence>
<keyword evidence="1 3" id="KW-0853">WD repeat</keyword>
<dbReference type="PROSITE" id="PS00678">
    <property type="entry name" value="WD_REPEATS_1"/>
    <property type="match status" value="1"/>
</dbReference>
<dbReference type="Pfam" id="PF00400">
    <property type="entry name" value="WD40"/>
    <property type="match status" value="4"/>
</dbReference>
<dbReference type="PROSITE" id="PS50294">
    <property type="entry name" value="WD_REPEATS_REGION"/>
    <property type="match status" value="2"/>
</dbReference>
<dbReference type="SUPFAM" id="SSF50998">
    <property type="entry name" value="Quinoprotein alcohol dehydrogenase-like"/>
    <property type="match status" value="1"/>
</dbReference>
<dbReference type="InterPro" id="IPR015943">
    <property type="entry name" value="WD40/YVTN_repeat-like_dom_sf"/>
</dbReference>
<proteinExistence type="predicted"/>
<evidence type="ECO:0000313" key="5">
    <source>
        <dbReference type="Proteomes" id="UP000663879"/>
    </source>
</evidence>
<evidence type="ECO:0000256" key="3">
    <source>
        <dbReference type="PROSITE-ProRule" id="PRU00221"/>
    </source>
</evidence>
<comment type="caution">
    <text evidence="4">The sequence shown here is derived from an EMBL/GenBank/DDBJ whole genome shotgun (WGS) entry which is preliminary data.</text>
</comment>
<organism evidence="4 5">
    <name type="scientific">Brachionus calyciflorus</name>
    <dbReference type="NCBI Taxonomy" id="104777"/>
    <lineage>
        <taxon>Eukaryota</taxon>
        <taxon>Metazoa</taxon>
        <taxon>Spiralia</taxon>
        <taxon>Gnathifera</taxon>
        <taxon>Rotifera</taxon>
        <taxon>Eurotatoria</taxon>
        <taxon>Monogononta</taxon>
        <taxon>Pseudotrocha</taxon>
        <taxon>Ploima</taxon>
        <taxon>Brachionidae</taxon>
        <taxon>Brachionus</taxon>
    </lineage>
</organism>
<dbReference type="InterPro" id="IPR036322">
    <property type="entry name" value="WD40_repeat_dom_sf"/>
</dbReference>
<dbReference type="PANTHER" id="PTHR19848:SF8">
    <property type="entry name" value="F-BOX AND WD REPEAT DOMAIN CONTAINING 7"/>
    <property type="match status" value="1"/>
</dbReference>
<feature type="repeat" description="WD" evidence="3">
    <location>
        <begin position="713"/>
        <end position="745"/>
    </location>
</feature>
<dbReference type="PROSITE" id="PS50082">
    <property type="entry name" value="WD_REPEATS_2"/>
    <property type="match status" value="3"/>
</dbReference>
<evidence type="ECO:0000256" key="2">
    <source>
        <dbReference type="ARBA" id="ARBA00022737"/>
    </source>
</evidence>
<dbReference type="InterPro" id="IPR019775">
    <property type="entry name" value="WD40_repeat_CS"/>
</dbReference>
<feature type="repeat" description="WD" evidence="3">
    <location>
        <begin position="527"/>
        <end position="566"/>
    </location>
</feature>
<gene>
    <name evidence="4" type="ORF">OXX778_LOCUS2853</name>
</gene>
<dbReference type="SMART" id="SM00320">
    <property type="entry name" value="WD40"/>
    <property type="match status" value="12"/>
</dbReference>
<dbReference type="Gene3D" id="2.130.10.10">
    <property type="entry name" value="YVTN repeat-like/Quinoprotein amine dehydrogenase"/>
    <property type="match status" value="3"/>
</dbReference>
<dbReference type="PANTHER" id="PTHR19848">
    <property type="entry name" value="WD40 REPEAT PROTEIN"/>
    <property type="match status" value="1"/>
</dbReference>
<evidence type="ECO:0000313" key="4">
    <source>
        <dbReference type="EMBL" id="CAF0731206.1"/>
    </source>
</evidence>
<dbReference type="InterPro" id="IPR011047">
    <property type="entry name" value="Quinoprotein_ADH-like_sf"/>
</dbReference>
<name>A0A813NCN4_9BILA</name>
<reference evidence="4" key="1">
    <citation type="submission" date="2021-02" db="EMBL/GenBank/DDBJ databases">
        <authorList>
            <person name="Nowell W R."/>
        </authorList>
    </citation>
    <scope>NUCLEOTIDE SEQUENCE</scope>
    <source>
        <strain evidence="4">Ploen Becks lab</strain>
    </source>
</reference>
<feature type="repeat" description="WD" evidence="3">
    <location>
        <begin position="632"/>
        <end position="664"/>
    </location>
</feature>
<protein>
    <submittedName>
        <fullName evidence="4">Uncharacterized protein</fullName>
    </submittedName>
</protein>
<keyword evidence="5" id="KW-1185">Reference proteome</keyword>
<dbReference type="Proteomes" id="UP000663879">
    <property type="component" value="Unassembled WGS sequence"/>
</dbReference>
<dbReference type="AlphaFoldDB" id="A0A813NCN4"/>
<dbReference type="InterPro" id="IPR001680">
    <property type="entry name" value="WD40_rpt"/>
</dbReference>